<evidence type="ECO:0000256" key="9">
    <source>
        <dbReference type="ARBA" id="ARBA00023014"/>
    </source>
</evidence>
<organism evidence="18 19">
    <name type="scientific">Microbulbifer aggregans</name>
    <dbReference type="NCBI Taxonomy" id="1769779"/>
    <lineage>
        <taxon>Bacteria</taxon>
        <taxon>Pseudomonadati</taxon>
        <taxon>Pseudomonadota</taxon>
        <taxon>Gammaproteobacteria</taxon>
        <taxon>Cellvibrionales</taxon>
        <taxon>Microbulbiferaceae</taxon>
        <taxon>Microbulbifer</taxon>
    </lineage>
</organism>
<dbReference type="STRING" id="1769779.AUP74_01874"/>
<dbReference type="Pfam" id="PF13510">
    <property type="entry name" value="Fer2_4"/>
    <property type="match status" value="1"/>
</dbReference>
<dbReference type="SUPFAM" id="SSF54292">
    <property type="entry name" value="2Fe-2S ferredoxin-like"/>
    <property type="match status" value="1"/>
</dbReference>
<evidence type="ECO:0000256" key="10">
    <source>
        <dbReference type="ARBA" id="ARBA00023027"/>
    </source>
</evidence>
<dbReference type="PATRIC" id="fig|1769779.3.peg.1878"/>
<dbReference type="Pfam" id="PF04879">
    <property type="entry name" value="Molybdop_Fe4S4"/>
    <property type="match status" value="1"/>
</dbReference>
<feature type="domain" description="4Fe-4S His(Cys)3-ligated-type" evidence="17">
    <location>
        <begin position="83"/>
        <end position="122"/>
    </location>
</feature>
<dbReference type="PROSITE" id="PS51085">
    <property type="entry name" value="2FE2S_FER_2"/>
    <property type="match status" value="1"/>
</dbReference>
<dbReference type="PROSITE" id="PS51839">
    <property type="entry name" value="4FE4S_HC3"/>
    <property type="match status" value="1"/>
</dbReference>
<feature type="domain" description="4Fe-4S Mo/W bis-MGD-type" evidence="16">
    <location>
        <begin position="221"/>
        <end position="283"/>
    </location>
</feature>
<keyword evidence="3 14" id="KW-0004">4Fe-4S</keyword>
<evidence type="ECO:0000256" key="6">
    <source>
        <dbReference type="ARBA" id="ARBA00022723"/>
    </source>
</evidence>
<dbReference type="RefSeq" id="WP_069947332.1">
    <property type="nucleotide sequence ID" value="NZ_CP014143.1"/>
</dbReference>
<dbReference type="GO" id="GO:0048038">
    <property type="term" value="F:quinone binding"/>
    <property type="evidence" value="ECO:0007669"/>
    <property type="project" value="UniProtKB-UniRule"/>
</dbReference>
<evidence type="ECO:0000256" key="4">
    <source>
        <dbReference type="ARBA" id="ARBA00022714"/>
    </source>
</evidence>
<keyword evidence="19" id="KW-1185">Reference proteome</keyword>
<dbReference type="PROSITE" id="PS00642">
    <property type="entry name" value="COMPLEX1_75K_2"/>
    <property type="match status" value="1"/>
</dbReference>
<dbReference type="Pfam" id="PF00384">
    <property type="entry name" value="Molybdopterin"/>
    <property type="match status" value="1"/>
</dbReference>
<dbReference type="EC" id="7.1.1.-" evidence="14"/>
<comment type="cofactor">
    <cofactor evidence="1 14">
        <name>[4Fe-4S] cluster</name>
        <dbReference type="ChEBI" id="CHEBI:49883"/>
    </cofactor>
</comment>
<dbReference type="GO" id="GO:0051537">
    <property type="term" value="F:2 iron, 2 sulfur cluster binding"/>
    <property type="evidence" value="ECO:0007669"/>
    <property type="project" value="UniProtKB-UniRule"/>
</dbReference>
<dbReference type="InterPro" id="IPR006963">
    <property type="entry name" value="Mopterin_OxRdtase_4Fe-4S_dom"/>
</dbReference>
<dbReference type="SUPFAM" id="SSF50692">
    <property type="entry name" value="ADC-like"/>
    <property type="match status" value="1"/>
</dbReference>
<sequence length="959" mass="104443">MPIITVDGEDYEVEAGQNLLGLCLARGIDLPYFCWHPAMGSVGACRQCAVIEYKDVEDQQGRLVMSCMTEVRDGGRYSVSAQAAREFRGGIIENLMTNHPHDCPVCEEGGECHLQDMTEMTGHTVRRYRGPKRTHHNQYLGPFINHEMNRCIACYRCTRYYRDYAGGTDLEALGRNNQIYFGRHEDGRLLNGFSGNLVEICPTGVFTDKTFSRHYVRKWDQQMAPSVCEHCGVGCNTAPAAREPAAPGDPWLRRVTNLYNRDINGYFLCDRGRFGYEYANSPARLSRVLERDNVDVIGSTAGDGVLSHREIHPADGVEAFARFLENQGPGKHLLLGIGSPRSSLENNFVLRTLTGAEHFYAGVDITDLQLLRLVDTIQCDERIVSATTPEIEQADAILILGEDIDNTAPRIALAVRQAALNHRRLRATELKIPQWQDAALRQLPAPAVPIVFAGSEIPALADCCSDQVIGTPDELVSFGEVLLTAIRTNGIQDETPSAKGNAPLTSDIIQLAVETARALIGAKRPLIIAGCGARHAGVLRTAGLIAAALAQKKERAINTYLACPEMNSLGLLNLLNSGEQHLQRLHSTVTETRQRGIPVTLVILENDLFRRLGQHQAQELLAAADNVIALDHLLNDTTRRAHLVFPASATAECQGTVINSGGSAQRHYCVYEGVGFIQESWRWLADAVSASNLHSEAADQIRSWQHCDDVTRALAATLPVFADLPKLSATALDEFKVARQSHRASGRTAINAREHVAEMPPPEDIDAPLSFTMEGVHNPAATTLQAVIRAPGWSSNQSIHKFLRGLNGQRIGRGPAVLLQRTTAALPHWQSVELHASRTLLVDKAKMTPLLAVPLYRLLGSGELSNSAAGIASVLTPAFAKLHPAEAATRGISHGDLLQLSLNGHLLQLTAQVDFEISPGVIGLPCGFPKHGDVGALLPAEVEIRKVTASSQQTEGDEA</sequence>
<dbReference type="NCBIfam" id="TIGR01973">
    <property type="entry name" value="NuoG"/>
    <property type="match status" value="1"/>
</dbReference>
<dbReference type="PROSITE" id="PS51669">
    <property type="entry name" value="4FE4S_MOW_BIS_MGD"/>
    <property type="match status" value="1"/>
</dbReference>
<evidence type="ECO:0000313" key="19">
    <source>
        <dbReference type="Proteomes" id="UP000095672"/>
    </source>
</evidence>
<keyword evidence="7 14" id="KW-1278">Translocase</keyword>
<dbReference type="Proteomes" id="UP000095672">
    <property type="component" value="Chromosome"/>
</dbReference>
<name>A0A1C9W852_9GAMM</name>
<evidence type="ECO:0000259" key="16">
    <source>
        <dbReference type="PROSITE" id="PS51669"/>
    </source>
</evidence>
<evidence type="ECO:0000256" key="3">
    <source>
        <dbReference type="ARBA" id="ARBA00022485"/>
    </source>
</evidence>
<dbReference type="PROSITE" id="PS00641">
    <property type="entry name" value="COMPLEX1_75K_1"/>
    <property type="match status" value="1"/>
</dbReference>
<evidence type="ECO:0000256" key="1">
    <source>
        <dbReference type="ARBA" id="ARBA00001966"/>
    </source>
</evidence>
<keyword evidence="5 14" id="KW-0874">Quinone</keyword>
<dbReference type="PANTHER" id="PTHR43105:SF10">
    <property type="entry name" value="NADH-QUINONE OXIDOREDUCTASE SUBUNIT G"/>
    <property type="match status" value="1"/>
</dbReference>
<keyword evidence="9 14" id="KW-0411">Iron-sulfur</keyword>
<evidence type="ECO:0000256" key="11">
    <source>
        <dbReference type="ARBA" id="ARBA00023075"/>
    </source>
</evidence>
<proteinExistence type="inferred from homology"/>
<dbReference type="OrthoDB" id="9810782at2"/>
<dbReference type="GO" id="GO:0008137">
    <property type="term" value="F:NADH dehydrogenase (ubiquinone) activity"/>
    <property type="evidence" value="ECO:0007669"/>
    <property type="project" value="UniProtKB-UniRule"/>
</dbReference>
<evidence type="ECO:0000313" key="18">
    <source>
        <dbReference type="EMBL" id="AOS97305.1"/>
    </source>
</evidence>
<dbReference type="InterPro" id="IPR050123">
    <property type="entry name" value="Prok_molybdopt-oxidoreductase"/>
</dbReference>
<comment type="subunit">
    <text evidence="12">Composed of 13 different subunits. Subunits NuoCD, E, F, and G constitute the peripheral sector of the complex.</text>
</comment>
<dbReference type="SMART" id="SM00926">
    <property type="entry name" value="Molybdop_Fe4S4"/>
    <property type="match status" value="1"/>
</dbReference>
<dbReference type="InterPro" id="IPR019574">
    <property type="entry name" value="NADH_UbQ_OxRdtase_Gsu_4Fe4S-bd"/>
</dbReference>
<dbReference type="SMART" id="SM00929">
    <property type="entry name" value="NADH-G_4Fe-4S_3"/>
    <property type="match status" value="1"/>
</dbReference>
<keyword evidence="18" id="KW-0560">Oxidoreductase</keyword>
<keyword evidence="6 14" id="KW-0479">Metal-binding</keyword>
<keyword evidence="11" id="KW-0830">Ubiquinone</keyword>
<dbReference type="FunFam" id="3.10.20.740:FF:000002">
    <property type="entry name" value="NADH-quinone oxidoreductase"/>
    <property type="match status" value="1"/>
</dbReference>
<comment type="cofactor">
    <cofactor evidence="14">
        <name>[2Fe-2S] cluster</name>
        <dbReference type="ChEBI" id="CHEBI:190135"/>
    </cofactor>
    <text evidence="14">Binds 1 [2Fe-2S] cluster per subunit.</text>
</comment>
<dbReference type="SUPFAM" id="SSF53706">
    <property type="entry name" value="Formate dehydrogenase/DMSO reductase, domains 1-3"/>
    <property type="match status" value="1"/>
</dbReference>
<dbReference type="PANTHER" id="PTHR43105">
    <property type="entry name" value="RESPIRATORY NITRATE REDUCTASE"/>
    <property type="match status" value="1"/>
</dbReference>
<dbReference type="InterPro" id="IPR010228">
    <property type="entry name" value="NADH_UbQ_OxRdtase_Gsu"/>
</dbReference>
<keyword evidence="4 14" id="KW-0001">2Fe-2S</keyword>
<evidence type="ECO:0000256" key="13">
    <source>
        <dbReference type="ARBA" id="ARBA00047712"/>
    </source>
</evidence>
<dbReference type="Pfam" id="PF10588">
    <property type="entry name" value="NADH-G_4Fe-4S_3"/>
    <property type="match status" value="1"/>
</dbReference>
<evidence type="ECO:0000256" key="14">
    <source>
        <dbReference type="RuleBase" id="RU003525"/>
    </source>
</evidence>
<dbReference type="Gene3D" id="2.40.40.20">
    <property type="match status" value="1"/>
</dbReference>
<accession>A0A1C9W852</accession>
<dbReference type="InterPro" id="IPR054351">
    <property type="entry name" value="NADH_UbQ_OxRdtase_ferredoxin"/>
</dbReference>
<dbReference type="KEGG" id="micc:AUP74_01874"/>
<dbReference type="GO" id="GO:0046872">
    <property type="term" value="F:metal ion binding"/>
    <property type="evidence" value="ECO:0007669"/>
    <property type="project" value="UniProtKB-UniRule"/>
</dbReference>
<dbReference type="GO" id="GO:0051539">
    <property type="term" value="F:4 iron, 4 sulfur cluster binding"/>
    <property type="evidence" value="ECO:0007669"/>
    <property type="project" value="UniProtKB-KW"/>
</dbReference>
<feature type="domain" description="2Fe-2S ferredoxin-type" evidence="15">
    <location>
        <begin position="1"/>
        <end position="85"/>
    </location>
</feature>
<dbReference type="PROSITE" id="PS00643">
    <property type="entry name" value="COMPLEX1_75K_3"/>
    <property type="match status" value="1"/>
</dbReference>
<dbReference type="InterPro" id="IPR036010">
    <property type="entry name" value="2Fe-2S_ferredoxin-like_sf"/>
</dbReference>
<comment type="function">
    <text evidence="14">NDH-1 shuttles electrons from NADH, via FMN and iron-sulfur (Fe-S) centers, to quinones in the respiratory chain. Couples the redox reaction to proton translocation (for every two electrons transferred, four hydrogen ions are translocated across the cytoplasmic membrane), and thus conserves the redox energy in a proton gradient.</text>
</comment>
<dbReference type="InterPro" id="IPR006656">
    <property type="entry name" value="Mopterin_OxRdtase"/>
</dbReference>
<evidence type="ECO:0000256" key="12">
    <source>
        <dbReference type="ARBA" id="ARBA00026021"/>
    </source>
</evidence>
<dbReference type="SUPFAM" id="SSF54862">
    <property type="entry name" value="4Fe-4S ferredoxins"/>
    <property type="match status" value="1"/>
</dbReference>
<evidence type="ECO:0000256" key="2">
    <source>
        <dbReference type="ARBA" id="ARBA00005404"/>
    </source>
</evidence>
<dbReference type="InterPro" id="IPR009010">
    <property type="entry name" value="Asp_de-COase-like_dom_sf"/>
</dbReference>
<evidence type="ECO:0000259" key="17">
    <source>
        <dbReference type="PROSITE" id="PS51839"/>
    </source>
</evidence>
<comment type="catalytic activity">
    <reaction evidence="13 14">
        <text>a quinone + NADH + 5 H(+)(in) = a quinol + NAD(+) + 4 H(+)(out)</text>
        <dbReference type="Rhea" id="RHEA:57888"/>
        <dbReference type="ChEBI" id="CHEBI:15378"/>
        <dbReference type="ChEBI" id="CHEBI:24646"/>
        <dbReference type="ChEBI" id="CHEBI:57540"/>
        <dbReference type="ChEBI" id="CHEBI:57945"/>
        <dbReference type="ChEBI" id="CHEBI:132124"/>
    </reaction>
</comment>
<dbReference type="InterPro" id="IPR001041">
    <property type="entry name" value="2Fe-2S_ferredoxin-type"/>
</dbReference>
<evidence type="ECO:0000256" key="5">
    <source>
        <dbReference type="ARBA" id="ARBA00022719"/>
    </source>
</evidence>
<dbReference type="GO" id="GO:0003954">
    <property type="term" value="F:NADH dehydrogenase activity"/>
    <property type="evidence" value="ECO:0007669"/>
    <property type="project" value="TreeGrafter"/>
</dbReference>
<dbReference type="Gene3D" id="3.30.200.210">
    <property type="match status" value="1"/>
</dbReference>
<dbReference type="EMBL" id="CP014143">
    <property type="protein sequence ID" value="AOS97305.1"/>
    <property type="molecule type" value="Genomic_DNA"/>
</dbReference>
<keyword evidence="10 14" id="KW-0520">NAD</keyword>
<protein>
    <recommendedName>
        <fullName evidence="14">NADH-quinone oxidoreductase</fullName>
        <ecNumber evidence="14">7.1.1.-</ecNumber>
    </recommendedName>
</protein>
<dbReference type="Gene3D" id="3.10.20.740">
    <property type="match status" value="1"/>
</dbReference>
<evidence type="ECO:0000256" key="8">
    <source>
        <dbReference type="ARBA" id="ARBA00023004"/>
    </source>
</evidence>
<dbReference type="GO" id="GO:0042773">
    <property type="term" value="P:ATP synthesis coupled electron transport"/>
    <property type="evidence" value="ECO:0007669"/>
    <property type="project" value="InterPro"/>
</dbReference>
<gene>
    <name evidence="18" type="primary">nuoG</name>
    <name evidence="18" type="ORF">AUP74_01874</name>
</gene>
<dbReference type="AlphaFoldDB" id="A0A1C9W852"/>
<dbReference type="GO" id="GO:0016020">
    <property type="term" value="C:membrane"/>
    <property type="evidence" value="ECO:0007669"/>
    <property type="project" value="InterPro"/>
</dbReference>
<keyword evidence="8 14" id="KW-0408">Iron</keyword>
<dbReference type="InterPro" id="IPR000283">
    <property type="entry name" value="NADH_UbQ_OxRdtase_75kDa_su_CS"/>
</dbReference>
<comment type="similarity">
    <text evidence="2 14">Belongs to the complex I 75 kDa subunit family.</text>
</comment>
<reference evidence="19" key="1">
    <citation type="submission" date="2016-01" db="EMBL/GenBank/DDBJ databases">
        <title>Complete genome sequence of Microbulbifer sp. CCB-MM1, a halophile isolated from Matang Mangrove Forest, Perak.</title>
        <authorList>
            <person name="Moh T.H."/>
            <person name="Dinesh B."/>
            <person name="Lau N.-S."/>
            <person name="Go F."/>
            <person name="Alexander Chong S.-C."/>
        </authorList>
    </citation>
    <scope>NUCLEOTIDE SEQUENCE [LARGE SCALE GENOMIC DNA]</scope>
    <source>
        <strain evidence="19">CCB-MM1</strain>
    </source>
</reference>
<evidence type="ECO:0000259" key="15">
    <source>
        <dbReference type="PROSITE" id="PS51085"/>
    </source>
</evidence>
<dbReference type="CDD" id="cd00207">
    <property type="entry name" value="fer2"/>
    <property type="match status" value="1"/>
</dbReference>
<evidence type="ECO:0000256" key="7">
    <source>
        <dbReference type="ARBA" id="ARBA00022967"/>
    </source>
</evidence>
<dbReference type="Gene3D" id="3.40.50.740">
    <property type="match status" value="1"/>
</dbReference>
<dbReference type="Pfam" id="PF22117">
    <property type="entry name" value="Fer4_Nqo3"/>
    <property type="match status" value="1"/>
</dbReference>